<dbReference type="Pfam" id="PF18735">
    <property type="entry name" value="HEPN_RiboL-PSP"/>
    <property type="match status" value="1"/>
</dbReference>
<feature type="domain" description="RiboL-PSP-HEPN" evidence="1">
    <location>
        <begin position="18"/>
        <end position="180"/>
    </location>
</feature>
<evidence type="ECO:0000313" key="2">
    <source>
        <dbReference type="EMBL" id="PZN82564.1"/>
    </source>
</evidence>
<sequence length="180" mass="21514">MTANLTILEQDIRSDIGERQQLMLQIKTLYLRYQFNERDEKIFLSYSMPAIYAIWEGFIQTSFKTYVQEINKINLSVNTVHKQILCYHIENSFKQFKQYPKNYNKKVAFFDKLGEFYGADIIEITRTINTENNVGFDVLNRLLAAFNLEKIPDYYEQRSLKYELDERLLRIRNQVAHGQD</sequence>
<dbReference type="AlphaFoldDB" id="A0A2W4TDB8"/>
<gene>
    <name evidence="2" type="ORF">DM484_06230</name>
</gene>
<name>A0A2W4TDB8_9GAMM</name>
<protein>
    <recommendedName>
        <fullName evidence="1">RiboL-PSP-HEPN domain-containing protein</fullName>
    </recommendedName>
</protein>
<evidence type="ECO:0000313" key="3">
    <source>
        <dbReference type="Proteomes" id="UP000249396"/>
    </source>
</evidence>
<evidence type="ECO:0000259" key="1">
    <source>
        <dbReference type="Pfam" id="PF18735"/>
    </source>
</evidence>
<dbReference type="Proteomes" id="UP000249396">
    <property type="component" value="Unassembled WGS sequence"/>
</dbReference>
<dbReference type="InterPro" id="IPR041519">
    <property type="entry name" value="HEPN_RiboL-PSP"/>
</dbReference>
<comment type="caution">
    <text evidence="2">The sequence shown here is derived from an EMBL/GenBank/DDBJ whole genome shotgun (WGS) entry which is preliminary data.</text>
</comment>
<proteinExistence type="predicted"/>
<accession>A0A2W4TDB8</accession>
<dbReference type="EMBL" id="QJPH01000213">
    <property type="protein sequence ID" value="PZN82564.1"/>
    <property type="molecule type" value="Genomic_DNA"/>
</dbReference>
<organism evidence="2 3">
    <name type="scientific">Candidatus Methylumidiphilus alinenensis</name>
    <dbReference type="NCBI Taxonomy" id="2202197"/>
    <lineage>
        <taxon>Bacteria</taxon>
        <taxon>Pseudomonadati</taxon>
        <taxon>Pseudomonadota</taxon>
        <taxon>Gammaproteobacteria</taxon>
        <taxon>Methylococcales</taxon>
        <taxon>Candidatus Methylumidiphilus</taxon>
    </lineage>
</organism>
<reference evidence="2 3" key="1">
    <citation type="journal article" date="2018" name="Aquat. Microb. Ecol.">
        <title>Gammaproteobacterial methanotrophs dominate.</title>
        <authorList>
            <person name="Rissanen A.J."/>
            <person name="Saarenheimo J."/>
            <person name="Tiirola M."/>
            <person name="Peura S."/>
            <person name="Aalto S.L."/>
            <person name="Karvinen A."/>
            <person name="Nykanen H."/>
        </authorList>
    </citation>
    <scope>NUCLEOTIDE SEQUENCE [LARGE SCALE GENOMIC DNA]</scope>
    <source>
        <strain evidence="2">AMbin10</strain>
    </source>
</reference>